<sequence>MIFYFAIPLTLLLYWLTRQLYRFKPWPFINPVLLPMFVIMAVIVLSGSALQDYQAGAHPIHLLLEPAVVALAIPLYQQIGQIRARLKPILLGCSLSVLISVGLTLITCSLVPTAPEIVSSIATRSITTPLAMSVSSSLGGVAAIAAAIVVLVGILGAVIGFPLLRLFRVTDPQAQGLAIGACSHAVGTAAAAERGTTQGAFSSLAMVVCGVLTAILAPVLFALYHWISQHL</sequence>
<dbReference type="PANTHER" id="PTHR30249">
    <property type="entry name" value="PUTATIVE SEROTONIN TRANSPORTER"/>
    <property type="match status" value="1"/>
</dbReference>
<feature type="transmembrane region" description="Helical" evidence="5">
    <location>
        <begin position="28"/>
        <end position="50"/>
    </location>
</feature>
<accession>A0ABV8CPH1</accession>
<comment type="subcellular location">
    <subcellularLocation>
        <location evidence="1">Membrane</location>
        <topology evidence="1">Multi-pass membrane protein</topology>
    </subcellularLocation>
</comment>
<evidence type="ECO:0000313" key="7">
    <source>
        <dbReference type="Proteomes" id="UP001595692"/>
    </source>
</evidence>
<keyword evidence="7" id="KW-1185">Reference proteome</keyword>
<gene>
    <name evidence="6" type="ORF">ACFOSS_11000</name>
</gene>
<dbReference type="InterPro" id="IPR007300">
    <property type="entry name" value="CidB/LrgB"/>
</dbReference>
<evidence type="ECO:0000256" key="2">
    <source>
        <dbReference type="ARBA" id="ARBA00022692"/>
    </source>
</evidence>
<evidence type="ECO:0000256" key="1">
    <source>
        <dbReference type="ARBA" id="ARBA00004141"/>
    </source>
</evidence>
<keyword evidence="3 5" id="KW-1133">Transmembrane helix</keyword>
<evidence type="ECO:0000313" key="6">
    <source>
        <dbReference type="EMBL" id="MFC3913991.1"/>
    </source>
</evidence>
<keyword evidence="2 5" id="KW-0812">Transmembrane</keyword>
<name>A0ABV8CPH1_9GAMM</name>
<reference evidence="7" key="1">
    <citation type="journal article" date="2019" name="Int. J. Syst. Evol. Microbiol.">
        <title>The Global Catalogue of Microorganisms (GCM) 10K type strain sequencing project: providing services to taxonomists for standard genome sequencing and annotation.</title>
        <authorList>
            <consortium name="The Broad Institute Genomics Platform"/>
            <consortium name="The Broad Institute Genome Sequencing Center for Infectious Disease"/>
            <person name="Wu L."/>
            <person name="Ma J."/>
        </authorList>
    </citation>
    <scope>NUCLEOTIDE SEQUENCE [LARGE SCALE GENOMIC DNA]</scope>
    <source>
        <strain evidence="7">CCUG 54939</strain>
    </source>
</reference>
<dbReference type="Pfam" id="PF04172">
    <property type="entry name" value="LrgB"/>
    <property type="match status" value="1"/>
</dbReference>
<protein>
    <submittedName>
        <fullName evidence="6">LrgB family protein</fullName>
    </submittedName>
</protein>
<dbReference type="EMBL" id="JBHSAF010000014">
    <property type="protein sequence ID" value="MFC3913991.1"/>
    <property type="molecule type" value="Genomic_DNA"/>
</dbReference>
<keyword evidence="4 5" id="KW-0472">Membrane</keyword>
<feature type="transmembrane region" description="Helical" evidence="5">
    <location>
        <begin position="88"/>
        <end position="112"/>
    </location>
</feature>
<proteinExistence type="predicted"/>
<dbReference type="RefSeq" id="WP_377152405.1">
    <property type="nucleotide sequence ID" value="NZ_JBHSAF010000014.1"/>
</dbReference>
<dbReference type="Proteomes" id="UP001595692">
    <property type="component" value="Unassembled WGS sequence"/>
</dbReference>
<feature type="transmembrane region" description="Helical" evidence="5">
    <location>
        <begin position="138"/>
        <end position="164"/>
    </location>
</feature>
<evidence type="ECO:0000256" key="4">
    <source>
        <dbReference type="ARBA" id="ARBA00023136"/>
    </source>
</evidence>
<evidence type="ECO:0000256" key="3">
    <source>
        <dbReference type="ARBA" id="ARBA00022989"/>
    </source>
</evidence>
<evidence type="ECO:0000256" key="5">
    <source>
        <dbReference type="SAM" id="Phobius"/>
    </source>
</evidence>
<comment type="caution">
    <text evidence="6">The sequence shown here is derived from an EMBL/GenBank/DDBJ whole genome shotgun (WGS) entry which is preliminary data.</text>
</comment>
<feature type="transmembrane region" description="Helical" evidence="5">
    <location>
        <begin position="56"/>
        <end position="76"/>
    </location>
</feature>
<organism evidence="6 7">
    <name type="scientific">Pseudaeromonas sharmana</name>
    <dbReference type="NCBI Taxonomy" id="328412"/>
    <lineage>
        <taxon>Bacteria</taxon>
        <taxon>Pseudomonadati</taxon>
        <taxon>Pseudomonadota</taxon>
        <taxon>Gammaproteobacteria</taxon>
        <taxon>Aeromonadales</taxon>
        <taxon>Aeromonadaceae</taxon>
        <taxon>Pseudaeromonas</taxon>
    </lineage>
</organism>
<dbReference type="PANTHER" id="PTHR30249:SF0">
    <property type="entry name" value="PLASTIDAL GLYCOLATE_GLYCERATE TRANSLOCATOR 1, CHLOROPLASTIC"/>
    <property type="match status" value="1"/>
</dbReference>
<feature type="transmembrane region" description="Helical" evidence="5">
    <location>
        <begin position="204"/>
        <end position="227"/>
    </location>
</feature>